<evidence type="ECO:0000256" key="3">
    <source>
        <dbReference type="ARBA" id="ARBA00023163"/>
    </source>
</evidence>
<feature type="domain" description="HTH marR-type" evidence="4">
    <location>
        <begin position="28"/>
        <end position="161"/>
    </location>
</feature>
<proteinExistence type="predicted"/>
<evidence type="ECO:0000313" key="5">
    <source>
        <dbReference type="EMBL" id="GHF34869.1"/>
    </source>
</evidence>
<accession>A0A8J3M522</accession>
<dbReference type="GO" id="GO:0003677">
    <property type="term" value="F:DNA binding"/>
    <property type="evidence" value="ECO:0007669"/>
    <property type="project" value="UniProtKB-KW"/>
</dbReference>
<reference evidence="5" key="2">
    <citation type="submission" date="2020-09" db="EMBL/GenBank/DDBJ databases">
        <authorList>
            <person name="Sun Q."/>
            <person name="Kim S."/>
        </authorList>
    </citation>
    <scope>NUCLEOTIDE SEQUENCE</scope>
    <source>
        <strain evidence="5">KCTC 42650</strain>
    </source>
</reference>
<dbReference type="InterPro" id="IPR052067">
    <property type="entry name" value="Metal_resp_HTH_trans_reg"/>
</dbReference>
<dbReference type="PANTHER" id="PTHR35790">
    <property type="entry name" value="HTH-TYPE TRANSCRIPTIONAL REGULATOR PCHR"/>
    <property type="match status" value="1"/>
</dbReference>
<dbReference type="EMBL" id="BNCJ01000001">
    <property type="protein sequence ID" value="GHF34869.1"/>
    <property type="molecule type" value="Genomic_DNA"/>
</dbReference>
<keyword evidence="3" id="KW-0804">Transcription</keyword>
<evidence type="ECO:0000256" key="2">
    <source>
        <dbReference type="ARBA" id="ARBA00023125"/>
    </source>
</evidence>
<sequence length="166" mass="18492">MTHEPCPEGRLSQPVRLTQEGRRVIDIDTYAPYFLTAVNTSLSRGASAIYLQEFGIGVTEWRVLSWIATEPDIPAARICEVIMLDKSAVSRSVARLVGLGLLDVASSESDPRRKTLRLNAAGQDLHDRILETALAREARLIAGVDPEDLEAWLRVMRILRKNVETL</sequence>
<protein>
    <submittedName>
        <fullName evidence="5">Transcriptional regulator</fullName>
    </submittedName>
</protein>
<evidence type="ECO:0000313" key="6">
    <source>
        <dbReference type="Proteomes" id="UP000626220"/>
    </source>
</evidence>
<name>A0A8J3M522_9RHOB</name>
<dbReference type="InterPro" id="IPR000835">
    <property type="entry name" value="HTH_MarR-typ"/>
</dbReference>
<dbReference type="GO" id="GO:0003700">
    <property type="term" value="F:DNA-binding transcription factor activity"/>
    <property type="evidence" value="ECO:0007669"/>
    <property type="project" value="InterPro"/>
</dbReference>
<dbReference type="PROSITE" id="PS50995">
    <property type="entry name" value="HTH_MARR_2"/>
    <property type="match status" value="1"/>
</dbReference>
<evidence type="ECO:0000256" key="1">
    <source>
        <dbReference type="ARBA" id="ARBA00023015"/>
    </source>
</evidence>
<keyword evidence="1" id="KW-0805">Transcription regulation</keyword>
<reference evidence="5" key="1">
    <citation type="journal article" date="2014" name="Int. J. Syst. Evol. Microbiol.">
        <title>Complete genome sequence of Corynebacterium casei LMG S-19264T (=DSM 44701T), isolated from a smear-ripened cheese.</title>
        <authorList>
            <consortium name="US DOE Joint Genome Institute (JGI-PGF)"/>
            <person name="Walter F."/>
            <person name="Albersmeier A."/>
            <person name="Kalinowski J."/>
            <person name="Ruckert C."/>
        </authorList>
    </citation>
    <scope>NUCLEOTIDE SEQUENCE</scope>
    <source>
        <strain evidence="5">KCTC 42650</strain>
    </source>
</reference>
<dbReference type="SUPFAM" id="SSF46785">
    <property type="entry name" value="Winged helix' DNA-binding domain"/>
    <property type="match status" value="1"/>
</dbReference>
<evidence type="ECO:0000259" key="4">
    <source>
        <dbReference type="PROSITE" id="PS50995"/>
    </source>
</evidence>
<dbReference type="AlphaFoldDB" id="A0A8J3M522"/>
<organism evidence="5 6">
    <name type="scientific">Seohaeicola zhoushanensis</name>
    <dbReference type="NCBI Taxonomy" id="1569283"/>
    <lineage>
        <taxon>Bacteria</taxon>
        <taxon>Pseudomonadati</taxon>
        <taxon>Pseudomonadota</taxon>
        <taxon>Alphaproteobacteria</taxon>
        <taxon>Rhodobacterales</taxon>
        <taxon>Roseobacteraceae</taxon>
        <taxon>Seohaeicola</taxon>
    </lineage>
</organism>
<dbReference type="SMART" id="SM00347">
    <property type="entry name" value="HTH_MARR"/>
    <property type="match status" value="1"/>
</dbReference>
<keyword evidence="2" id="KW-0238">DNA-binding</keyword>
<dbReference type="PANTHER" id="PTHR35790:SF4">
    <property type="entry name" value="HTH-TYPE TRANSCRIPTIONAL REGULATOR PCHR"/>
    <property type="match status" value="1"/>
</dbReference>
<dbReference type="Gene3D" id="1.10.10.10">
    <property type="entry name" value="Winged helix-like DNA-binding domain superfamily/Winged helix DNA-binding domain"/>
    <property type="match status" value="1"/>
</dbReference>
<comment type="caution">
    <text evidence="5">The sequence shown here is derived from an EMBL/GenBank/DDBJ whole genome shotgun (WGS) entry which is preliminary data.</text>
</comment>
<dbReference type="InterPro" id="IPR036390">
    <property type="entry name" value="WH_DNA-bd_sf"/>
</dbReference>
<dbReference type="Proteomes" id="UP000626220">
    <property type="component" value="Unassembled WGS sequence"/>
</dbReference>
<dbReference type="Pfam" id="PF12802">
    <property type="entry name" value="MarR_2"/>
    <property type="match status" value="1"/>
</dbReference>
<gene>
    <name evidence="5" type="ORF">GCM10017056_02930</name>
</gene>
<dbReference type="InterPro" id="IPR036388">
    <property type="entry name" value="WH-like_DNA-bd_sf"/>
</dbReference>
<keyword evidence="6" id="KW-1185">Reference proteome</keyword>